<sequence length="136" mass="15230">MKIYIDENLPYRALVEPLTKLFRKHVFRHPGQETLTGVEDVELFESLSERDFDAIITQDANQLSNSDERSGLRSAGLHWIGVPQLNEPGLHGLGAVAGMVISGLPYFFESDAELPHIYRLKPAAHRAKRGPDIEPV</sequence>
<organism evidence="2">
    <name type="scientific">Arthrobacter sp. K5</name>
    <dbReference type="NCBI Taxonomy" id="2839623"/>
    <lineage>
        <taxon>Bacteria</taxon>
        <taxon>Bacillati</taxon>
        <taxon>Actinomycetota</taxon>
        <taxon>Actinomycetes</taxon>
        <taxon>Micrococcales</taxon>
        <taxon>Micrococcaceae</taxon>
        <taxon>Arthrobacter</taxon>
    </lineage>
</organism>
<dbReference type="InterPro" id="IPR041375">
    <property type="entry name" value="VapC45_PIN-like"/>
</dbReference>
<dbReference type="EMBL" id="CP159279">
    <property type="protein sequence ID" value="XCH10070.1"/>
    <property type="molecule type" value="Genomic_DNA"/>
</dbReference>
<dbReference type="RefSeq" id="WP_353710743.1">
    <property type="nucleotide sequence ID" value="NZ_CP159279.1"/>
</dbReference>
<name>A0AAU8EKI4_9MICC</name>
<protein>
    <recommendedName>
        <fullName evidence="1">VapC45 PIN like domain-containing protein</fullName>
    </recommendedName>
</protein>
<dbReference type="Pfam" id="PF18478">
    <property type="entry name" value="PIN_10"/>
    <property type="match status" value="1"/>
</dbReference>
<feature type="domain" description="VapC45 PIN like" evidence="1">
    <location>
        <begin position="1"/>
        <end position="79"/>
    </location>
</feature>
<accession>A0AAU8EKI4</accession>
<gene>
    <name evidence="2" type="ORF">ABRP34_14630</name>
</gene>
<evidence type="ECO:0000313" key="2">
    <source>
        <dbReference type="EMBL" id="XCH10070.1"/>
    </source>
</evidence>
<proteinExistence type="predicted"/>
<evidence type="ECO:0000259" key="1">
    <source>
        <dbReference type="Pfam" id="PF18478"/>
    </source>
</evidence>
<dbReference type="AlphaFoldDB" id="A0AAU8EKI4"/>
<reference evidence="2" key="1">
    <citation type="submission" date="2024-06" db="EMBL/GenBank/DDBJ databases">
        <title>Biodegradation of dimethachlon by Arthrobacter sp. K5: mechanistic insights and ecological implications.</title>
        <authorList>
            <person name="Hu S."/>
            <person name="Lu P."/>
        </authorList>
    </citation>
    <scope>NUCLEOTIDE SEQUENCE</scope>
    <source>
        <strain evidence="2">K5</strain>
    </source>
</reference>